<proteinExistence type="predicted"/>
<evidence type="ECO:0000256" key="1">
    <source>
        <dbReference type="SAM" id="MobiDB-lite"/>
    </source>
</evidence>
<accession>A0A512D913</accession>
<protein>
    <submittedName>
        <fullName evidence="3">Uncharacterized protein</fullName>
    </submittedName>
</protein>
<gene>
    <name evidence="3" type="ORF">CAE01nite_06840</name>
</gene>
<evidence type="ECO:0000256" key="2">
    <source>
        <dbReference type="SAM" id="Phobius"/>
    </source>
</evidence>
<name>A0A512D913_9CELL</name>
<dbReference type="EMBL" id="BJYY01000002">
    <property type="protein sequence ID" value="GEO32959.1"/>
    <property type="molecule type" value="Genomic_DNA"/>
</dbReference>
<feature type="compositionally biased region" description="Low complexity" evidence="1">
    <location>
        <begin position="81"/>
        <end position="104"/>
    </location>
</feature>
<dbReference type="Proteomes" id="UP000321181">
    <property type="component" value="Unassembled WGS sequence"/>
</dbReference>
<keyword evidence="4" id="KW-1185">Reference proteome</keyword>
<reference evidence="3 4" key="1">
    <citation type="submission" date="2019-07" db="EMBL/GenBank/DDBJ databases">
        <title>Whole genome shotgun sequence of Cellulomonas aerilata NBRC 106308.</title>
        <authorList>
            <person name="Hosoyama A."/>
            <person name="Uohara A."/>
            <person name="Ohji S."/>
            <person name="Ichikawa N."/>
        </authorList>
    </citation>
    <scope>NUCLEOTIDE SEQUENCE [LARGE SCALE GENOMIC DNA]</scope>
    <source>
        <strain evidence="3 4">NBRC 106308</strain>
    </source>
</reference>
<feature type="region of interest" description="Disordered" evidence="1">
    <location>
        <begin position="1"/>
        <end position="107"/>
    </location>
</feature>
<feature type="transmembrane region" description="Helical" evidence="2">
    <location>
        <begin position="143"/>
        <end position="165"/>
    </location>
</feature>
<feature type="transmembrane region" description="Helical" evidence="2">
    <location>
        <begin position="116"/>
        <end position="137"/>
    </location>
</feature>
<evidence type="ECO:0000313" key="3">
    <source>
        <dbReference type="EMBL" id="GEO32959.1"/>
    </source>
</evidence>
<keyword evidence="2" id="KW-1133">Transmembrane helix</keyword>
<keyword evidence="2" id="KW-0812">Transmembrane</keyword>
<comment type="caution">
    <text evidence="3">The sequence shown here is derived from an EMBL/GenBank/DDBJ whole genome shotgun (WGS) entry which is preliminary data.</text>
</comment>
<keyword evidence="2" id="KW-0472">Membrane</keyword>
<feature type="compositionally biased region" description="Low complexity" evidence="1">
    <location>
        <begin position="14"/>
        <end position="60"/>
    </location>
</feature>
<organism evidence="3 4">
    <name type="scientific">Cellulomonas aerilata</name>
    <dbReference type="NCBI Taxonomy" id="515326"/>
    <lineage>
        <taxon>Bacteria</taxon>
        <taxon>Bacillati</taxon>
        <taxon>Actinomycetota</taxon>
        <taxon>Actinomycetes</taxon>
        <taxon>Micrococcales</taxon>
        <taxon>Cellulomonadaceae</taxon>
        <taxon>Cellulomonas</taxon>
    </lineage>
</organism>
<evidence type="ECO:0000313" key="4">
    <source>
        <dbReference type="Proteomes" id="UP000321181"/>
    </source>
</evidence>
<sequence>MVETSGARPGPGPGAAATEALPTGAPTRPVPTTGPRTQALPTGGPATTALPTGSAAPVAAGGAGEARATDPAGGVARDAEAAGGPTAGATTATTATPTTPTTAADRPVDRSLRVGTVVWGLIIAIIGVGFIAVAAGARFDVELVLIGLLALAGVALVAGSMAVSLRRRH</sequence>
<dbReference type="AlphaFoldDB" id="A0A512D913"/>